<dbReference type="InterPro" id="IPR017441">
    <property type="entry name" value="Protein_kinase_ATP_BS"/>
</dbReference>
<evidence type="ECO:0000259" key="8">
    <source>
        <dbReference type="PROSITE" id="PS50011"/>
    </source>
</evidence>
<feature type="compositionally biased region" description="Polar residues" evidence="7">
    <location>
        <begin position="515"/>
        <end position="533"/>
    </location>
</feature>
<reference evidence="9" key="2">
    <citation type="submission" date="2024-01" db="EMBL/GenBank/DDBJ databases">
        <title>Comparative genomics of Cryptococcus and Kwoniella reveals pathogenesis evolution and contrasting modes of karyotype evolution via chromosome fusion or intercentromeric recombination.</title>
        <authorList>
            <person name="Coelho M.A."/>
            <person name="David-Palma M."/>
            <person name="Shea T."/>
            <person name="Bowers K."/>
            <person name="McGinley-Smith S."/>
            <person name="Mohammad A.W."/>
            <person name="Gnirke A."/>
            <person name="Yurkov A.M."/>
            <person name="Nowrousian M."/>
            <person name="Sun S."/>
            <person name="Cuomo C.A."/>
            <person name="Heitman J."/>
        </authorList>
    </citation>
    <scope>NUCLEOTIDE SEQUENCE</scope>
    <source>
        <strain evidence="9">CBS 12478</strain>
    </source>
</reference>
<dbReference type="RefSeq" id="XP_031863917.2">
    <property type="nucleotide sequence ID" value="XM_032001754.2"/>
</dbReference>
<name>A0AAJ8MY13_9TREE</name>
<dbReference type="GO" id="GO:0005737">
    <property type="term" value="C:cytoplasm"/>
    <property type="evidence" value="ECO:0007669"/>
    <property type="project" value="TreeGrafter"/>
</dbReference>
<feature type="region of interest" description="Disordered" evidence="7">
    <location>
        <begin position="653"/>
        <end position="684"/>
    </location>
</feature>
<dbReference type="EMBL" id="CP144056">
    <property type="protein sequence ID" value="WWD19286.1"/>
    <property type="molecule type" value="Genomic_DNA"/>
</dbReference>
<feature type="region of interest" description="Disordered" evidence="7">
    <location>
        <begin position="299"/>
        <end position="426"/>
    </location>
</feature>
<feature type="binding site" evidence="6">
    <location>
        <position position="873"/>
    </location>
    <ligand>
        <name>ATP</name>
        <dbReference type="ChEBI" id="CHEBI:30616"/>
    </ligand>
</feature>
<feature type="compositionally biased region" description="Low complexity" evidence="7">
    <location>
        <begin position="83"/>
        <end position="106"/>
    </location>
</feature>
<dbReference type="InterPro" id="IPR050339">
    <property type="entry name" value="CC_SR_Kinase"/>
</dbReference>
<evidence type="ECO:0000256" key="2">
    <source>
        <dbReference type="ARBA" id="ARBA00022741"/>
    </source>
</evidence>
<evidence type="ECO:0000256" key="3">
    <source>
        <dbReference type="ARBA" id="ARBA00022777"/>
    </source>
</evidence>
<feature type="compositionally biased region" description="Basic and acidic residues" evidence="7">
    <location>
        <begin position="34"/>
        <end position="43"/>
    </location>
</feature>
<keyword evidence="3" id="KW-0418">Kinase</keyword>
<feature type="compositionally biased region" description="Pro residues" evidence="7">
    <location>
        <begin position="1"/>
        <end position="10"/>
    </location>
</feature>
<sequence length="1202" mass="129408">MSYTPSPPQSYPQSHSSRPSTSSLPRSYKRVKSTRLERSRREMSVPLLSKELSHFSLSHSSPPEMMSTQQPSQSFQMTPPLISAAFPPSASTSTTSRMSRTPRSHSQVGPSRTPAIAPLPRDHIYPSTAPLPNLPSFLGSPFSTKTARGRYMYQTTSPSQNAAKAIMTEHLPQGGYFEQQGLEWLENNEWSPVAEERDEFDEQTGTSGGLPHPPSRLRRRTNGSSSSMDDLSGSGTSSASLLSLARSSLDQQSRPNIRTIWDEAQPVFHEDEESDPTPPSRQLFGASTAEGALHISAKPPATIASPSPFVSQSAKPTATAAQQQSPYFMHVQSHTPISQPPSKYDGLSISPNKTNRTPFSSFIPRMLSSRKKSSSTKGASPSLQATVDDEILTDTDEPSELGSTRSKKFWGRGSFTTARNPMEGGDFEPSLGVGLGLGMRRSSAGRAIDLARSLSSDSSGDIAASPSRPMSAKTSTSLFVKASPRFSPKESAQQSAPTRPSFPGRKALVQGGSGTNIPVKSSPNIPTIGSLRQNKSRPPLRRGITEPAETQTPPNSGFLSVNTAFNTPTTAFFGDVKPSPAAFASTGLVKKRSGISGAEIPRFGTDSEPVGEAKRAEAAVLHGMSAGLPSPLSPIKPLPGSVLFSGLNIASSNGSSNSDSTSTSNSNNTYIQNAQRTRGLRRKGSTMFTASGSIGSIDMIRGDSRGSSKGCISPATPTKPGLQGLGLSTPSPTGGSFVYPFAPSTAANPLATPPNSNQQYRSGLVEPPSAERYRQMPARVRQISNSHHIDSRGPIARASNPMLAASYKASIHVIPETPSSGAASSCTAKEERLAKNITRLEKDFVIVQSLGSGAFSQVWKVKEKKTGRFYAVKAGKPYTGAKNRLRQLEEISILRQLSLNPHPNIVNYVDSWESHSRLYIRTTMAECGDLARFLGLLGDYGGLGEARVWKTLVELADGIAHIHKHNFLHLDIKPSNILINREGGLVIADLGMAVICDEGPEGRVIEGLSPALPESDERGGFIWNTMENVASHEKSHGATKEVGILTVIPSPILDREVEGDREYLCPEALGDEPVGKGADVFSLGILVLEAALNVVLPSNGEGWVKLRNNDFSDLDEHYMPRRSSSRAREQQDKKEVDPSVPVLSDAILSVIKGMMRSIPGERSSMEDVWNNDVVSRVRRATRSRALVEEDERWLSDVLREGS</sequence>
<comment type="similarity">
    <text evidence="5">Belongs to the protein kinase superfamily. Ser/Thr protein kinase family. GCN2 subfamily.</text>
</comment>
<feature type="compositionally biased region" description="Low complexity" evidence="7">
    <location>
        <begin position="11"/>
        <end position="26"/>
    </location>
</feature>
<dbReference type="PROSITE" id="PS50011">
    <property type="entry name" value="PROTEIN_KINASE_DOM"/>
    <property type="match status" value="1"/>
</dbReference>
<feature type="compositionally biased region" description="Polar residues" evidence="7">
    <location>
        <begin position="304"/>
        <end position="341"/>
    </location>
</feature>
<feature type="region of interest" description="Disordered" evidence="7">
    <location>
        <begin position="193"/>
        <end position="239"/>
    </location>
</feature>
<dbReference type="PROSITE" id="PS00108">
    <property type="entry name" value="PROTEIN_KINASE_ST"/>
    <property type="match status" value="1"/>
</dbReference>
<dbReference type="PROSITE" id="PS00107">
    <property type="entry name" value="PROTEIN_KINASE_ATP"/>
    <property type="match status" value="1"/>
</dbReference>
<feature type="compositionally biased region" description="Polar residues" evidence="7">
    <location>
        <begin position="349"/>
        <end position="360"/>
    </location>
</feature>
<dbReference type="GO" id="GO:0004672">
    <property type="term" value="F:protein kinase activity"/>
    <property type="evidence" value="ECO:0007669"/>
    <property type="project" value="InterPro"/>
</dbReference>
<keyword evidence="2 6" id="KW-0547">Nucleotide-binding</keyword>
<dbReference type="Gene3D" id="3.30.200.20">
    <property type="entry name" value="Phosphorylase Kinase, domain 1"/>
    <property type="match status" value="1"/>
</dbReference>
<evidence type="ECO:0000256" key="4">
    <source>
        <dbReference type="ARBA" id="ARBA00022840"/>
    </source>
</evidence>
<evidence type="ECO:0000256" key="1">
    <source>
        <dbReference type="ARBA" id="ARBA00022679"/>
    </source>
</evidence>
<dbReference type="Pfam" id="PF00069">
    <property type="entry name" value="Pkinase"/>
    <property type="match status" value="1"/>
</dbReference>
<dbReference type="SMART" id="SM00220">
    <property type="entry name" value="S_TKc"/>
    <property type="match status" value="1"/>
</dbReference>
<evidence type="ECO:0000313" key="9">
    <source>
        <dbReference type="EMBL" id="WWD19286.1"/>
    </source>
</evidence>
<dbReference type="SUPFAM" id="SSF56112">
    <property type="entry name" value="Protein kinase-like (PK-like)"/>
    <property type="match status" value="1"/>
</dbReference>
<feature type="compositionally biased region" description="Polar residues" evidence="7">
    <location>
        <begin position="66"/>
        <end position="77"/>
    </location>
</feature>
<evidence type="ECO:0000256" key="6">
    <source>
        <dbReference type="PROSITE-ProRule" id="PRU10141"/>
    </source>
</evidence>
<feature type="region of interest" description="Disordered" evidence="7">
    <location>
        <begin position="704"/>
        <end position="724"/>
    </location>
</feature>
<dbReference type="InterPro" id="IPR011009">
    <property type="entry name" value="Kinase-like_dom_sf"/>
</dbReference>
<keyword evidence="4 6" id="KW-0067">ATP-binding</keyword>
<protein>
    <recommendedName>
        <fullName evidence="8">Protein kinase domain-containing protein</fullName>
    </recommendedName>
</protein>
<feature type="compositionally biased region" description="Low complexity" evidence="7">
    <location>
        <begin position="223"/>
        <end position="239"/>
    </location>
</feature>
<dbReference type="PANTHER" id="PTHR11042">
    <property type="entry name" value="EUKARYOTIC TRANSLATION INITIATION FACTOR 2-ALPHA KINASE EIF2-ALPHA KINASE -RELATED"/>
    <property type="match status" value="1"/>
</dbReference>
<dbReference type="Gene3D" id="1.10.510.10">
    <property type="entry name" value="Transferase(Phosphotransferase) domain 1"/>
    <property type="match status" value="1"/>
</dbReference>
<dbReference type="GO" id="GO:0005524">
    <property type="term" value="F:ATP binding"/>
    <property type="evidence" value="ECO:0007669"/>
    <property type="project" value="UniProtKB-UniRule"/>
</dbReference>
<dbReference type="AlphaFoldDB" id="A0AAJ8MY13"/>
<feature type="compositionally biased region" description="Low complexity" evidence="7">
    <location>
        <begin position="47"/>
        <end position="61"/>
    </location>
</feature>
<feature type="compositionally biased region" description="Acidic residues" evidence="7">
    <location>
        <begin position="387"/>
        <end position="399"/>
    </location>
</feature>
<feature type="compositionally biased region" description="Polar residues" evidence="7">
    <location>
        <begin position="548"/>
        <end position="557"/>
    </location>
</feature>
<dbReference type="InterPro" id="IPR008271">
    <property type="entry name" value="Ser/Thr_kinase_AS"/>
</dbReference>
<keyword evidence="10" id="KW-1185">Reference proteome</keyword>
<feature type="region of interest" description="Disordered" evidence="7">
    <location>
        <begin position="452"/>
        <end position="557"/>
    </location>
</feature>
<feature type="compositionally biased region" description="Polar residues" evidence="7">
    <location>
        <begin position="375"/>
        <end position="385"/>
    </location>
</feature>
<proteinExistence type="inferred from homology"/>
<dbReference type="Proteomes" id="UP000322225">
    <property type="component" value="Chromosome 6"/>
</dbReference>
<evidence type="ECO:0000256" key="5">
    <source>
        <dbReference type="ARBA" id="ARBA00037982"/>
    </source>
</evidence>
<dbReference type="GeneID" id="43585862"/>
<evidence type="ECO:0000313" key="10">
    <source>
        <dbReference type="Proteomes" id="UP000322225"/>
    </source>
</evidence>
<dbReference type="KEGG" id="ksn:43585862"/>
<feature type="compositionally biased region" description="Low complexity" evidence="7">
    <location>
        <begin position="653"/>
        <end position="669"/>
    </location>
</feature>
<keyword evidence="1" id="KW-0808">Transferase</keyword>
<evidence type="ECO:0000256" key="7">
    <source>
        <dbReference type="SAM" id="MobiDB-lite"/>
    </source>
</evidence>
<dbReference type="InterPro" id="IPR000719">
    <property type="entry name" value="Prot_kinase_dom"/>
</dbReference>
<organism evidence="9 10">
    <name type="scientific">Kwoniella shandongensis</name>
    <dbReference type="NCBI Taxonomy" id="1734106"/>
    <lineage>
        <taxon>Eukaryota</taxon>
        <taxon>Fungi</taxon>
        <taxon>Dikarya</taxon>
        <taxon>Basidiomycota</taxon>
        <taxon>Agaricomycotina</taxon>
        <taxon>Tremellomycetes</taxon>
        <taxon>Tremellales</taxon>
        <taxon>Cryptococcaceae</taxon>
        <taxon>Kwoniella</taxon>
    </lineage>
</organism>
<gene>
    <name evidence="9" type="ORF">CI109_103744</name>
</gene>
<reference evidence="9" key="1">
    <citation type="submission" date="2017-08" db="EMBL/GenBank/DDBJ databases">
        <authorList>
            <person name="Cuomo C."/>
            <person name="Billmyre B."/>
            <person name="Heitman J."/>
        </authorList>
    </citation>
    <scope>NUCLEOTIDE SEQUENCE</scope>
    <source>
        <strain evidence="9">CBS 12478</strain>
    </source>
</reference>
<dbReference type="PANTHER" id="PTHR11042:SF189">
    <property type="entry name" value="PROTEIN KINASE DOMAIN-CONTAINING PROTEIN"/>
    <property type="match status" value="1"/>
</dbReference>
<accession>A0AAJ8MY13</accession>
<feature type="region of interest" description="Disordered" evidence="7">
    <location>
        <begin position="1"/>
        <end position="118"/>
    </location>
</feature>
<dbReference type="GO" id="GO:0005634">
    <property type="term" value="C:nucleus"/>
    <property type="evidence" value="ECO:0007669"/>
    <property type="project" value="TreeGrafter"/>
</dbReference>
<feature type="domain" description="Protein kinase" evidence="8">
    <location>
        <begin position="844"/>
        <end position="1174"/>
    </location>
</feature>